<dbReference type="GO" id="GO:0005829">
    <property type="term" value="C:cytosol"/>
    <property type="evidence" value="ECO:0007669"/>
    <property type="project" value="TreeGrafter"/>
</dbReference>
<dbReference type="GO" id="GO:0016791">
    <property type="term" value="F:phosphatase activity"/>
    <property type="evidence" value="ECO:0007669"/>
    <property type="project" value="TreeGrafter"/>
</dbReference>
<dbReference type="RefSeq" id="WP_085936705.1">
    <property type="nucleotide sequence ID" value="NZ_FUWJ01000009.1"/>
</dbReference>
<dbReference type="PROSITE" id="PS01228">
    <property type="entry name" value="COF_1"/>
    <property type="match status" value="1"/>
</dbReference>
<dbReference type="Pfam" id="PF08282">
    <property type="entry name" value="Hydrolase_3"/>
    <property type="match status" value="1"/>
</dbReference>
<dbReference type="SFLD" id="SFLDG01140">
    <property type="entry name" value="C2.B:_Phosphomannomutase_and_P"/>
    <property type="match status" value="1"/>
</dbReference>
<dbReference type="OrthoDB" id="7847955at2"/>
<dbReference type="AlphaFoldDB" id="A0A1T4SQB4"/>
<dbReference type="CDD" id="cd07516">
    <property type="entry name" value="HAD_Pase"/>
    <property type="match status" value="1"/>
</dbReference>
<dbReference type="Gene3D" id="3.40.50.1000">
    <property type="entry name" value="HAD superfamily/HAD-like"/>
    <property type="match status" value="1"/>
</dbReference>
<dbReference type="NCBIfam" id="TIGR01484">
    <property type="entry name" value="HAD-SF-IIB"/>
    <property type="match status" value="1"/>
</dbReference>
<evidence type="ECO:0008006" key="3">
    <source>
        <dbReference type="Google" id="ProtNLM"/>
    </source>
</evidence>
<dbReference type="EMBL" id="FUWJ01000009">
    <property type="protein sequence ID" value="SKA30382.1"/>
    <property type="molecule type" value="Genomic_DNA"/>
</dbReference>
<sequence>MSASGTAAKPKRISALISDVDGTLVTHDKVLTDRTRQAVQALQARGLGFAIVSARPPEGMRMFVEPLKLASPIAGFNGGAYVKPDLTLIEDRTLDPEVARRTLGLLETQGVDAWLFSEGRWFVRNPNGPKIAREEHTVQFAPTVVPEFGTALDKAHKLVGVSEDYDLLARCEAEAQAMLGAAASAARSQPYYLDVTHPEANKGTAVRRLARLMGVPLEEVAVIGDGRNDIAMFAQCPFSIAMGNASDEVKAKARYVTASNEEDGLAQAIERYLLSAGAESAA</sequence>
<accession>A0A1T4SQB4</accession>
<dbReference type="SUPFAM" id="SSF56784">
    <property type="entry name" value="HAD-like"/>
    <property type="match status" value="1"/>
</dbReference>
<dbReference type="InterPro" id="IPR000150">
    <property type="entry name" value="Cof"/>
</dbReference>
<dbReference type="STRING" id="225324.SAMN02745126_04957"/>
<dbReference type="InterPro" id="IPR036412">
    <property type="entry name" value="HAD-like_sf"/>
</dbReference>
<organism evidence="1 2">
    <name type="scientific">Enhydrobacter aerosaccus</name>
    <dbReference type="NCBI Taxonomy" id="225324"/>
    <lineage>
        <taxon>Bacteria</taxon>
        <taxon>Pseudomonadati</taxon>
        <taxon>Pseudomonadota</taxon>
        <taxon>Alphaproteobacteria</taxon>
        <taxon>Hyphomicrobiales</taxon>
        <taxon>Enhydrobacter</taxon>
    </lineage>
</organism>
<dbReference type="InterPro" id="IPR023214">
    <property type="entry name" value="HAD_sf"/>
</dbReference>
<dbReference type="Proteomes" id="UP000190092">
    <property type="component" value="Unassembled WGS sequence"/>
</dbReference>
<dbReference type="PANTHER" id="PTHR10000:SF8">
    <property type="entry name" value="HAD SUPERFAMILY HYDROLASE-LIKE, TYPE 3"/>
    <property type="match status" value="1"/>
</dbReference>
<proteinExistence type="predicted"/>
<gene>
    <name evidence="1" type="ORF">SAMN02745126_04957</name>
</gene>
<dbReference type="InterPro" id="IPR006379">
    <property type="entry name" value="HAD-SF_hydro_IIB"/>
</dbReference>
<dbReference type="PANTHER" id="PTHR10000">
    <property type="entry name" value="PHOSPHOSERINE PHOSPHATASE"/>
    <property type="match status" value="1"/>
</dbReference>
<dbReference type="GO" id="GO:0000287">
    <property type="term" value="F:magnesium ion binding"/>
    <property type="evidence" value="ECO:0007669"/>
    <property type="project" value="TreeGrafter"/>
</dbReference>
<reference evidence="2" key="1">
    <citation type="submission" date="2017-02" db="EMBL/GenBank/DDBJ databases">
        <authorList>
            <person name="Varghese N."/>
            <person name="Submissions S."/>
        </authorList>
    </citation>
    <scope>NUCLEOTIDE SEQUENCE [LARGE SCALE GENOMIC DNA]</scope>
    <source>
        <strain evidence="2">ATCC 27094</strain>
    </source>
</reference>
<dbReference type="NCBIfam" id="TIGR00099">
    <property type="entry name" value="Cof-subfamily"/>
    <property type="match status" value="1"/>
</dbReference>
<evidence type="ECO:0000313" key="1">
    <source>
        <dbReference type="EMBL" id="SKA30382.1"/>
    </source>
</evidence>
<name>A0A1T4SQB4_9HYPH</name>
<dbReference type="SFLD" id="SFLDS00003">
    <property type="entry name" value="Haloacid_Dehalogenase"/>
    <property type="match status" value="1"/>
</dbReference>
<evidence type="ECO:0000313" key="2">
    <source>
        <dbReference type="Proteomes" id="UP000190092"/>
    </source>
</evidence>
<dbReference type="Gene3D" id="3.30.1240.10">
    <property type="match status" value="1"/>
</dbReference>
<protein>
    <recommendedName>
        <fullName evidence="3">Cof subfamily of IIB subfamily of haloacid dehalogenase superfamily/HAD-superfamily hydrolase, subfamily IIB</fullName>
    </recommendedName>
</protein>
<keyword evidence="2" id="KW-1185">Reference proteome</keyword>